<dbReference type="InterPro" id="IPR002182">
    <property type="entry name" value="NB-ARC"/>
</dbReference>
<dbReference type="PANTHER" id="PTHR36766">
    <property type="entry name" value="PLANT BROAD-SPECTRUM MILDEW RESISTANCE PROTEIN RPW8"/>
    <property type="match status" value="1"/>
</dbReference>
<organism evidence="7">
    <name type="scientific">Fagus sylvatica</name>
    <name type="common">Beechnut</name>
    <dbReference type="NCBI Taxonomy" id="28930"/>
    <lineage>
        <taxon>Eukaryota</taxon>
        <taxon>Viridiplantae</taxon>
        <taxon>Streptophyta</taxon>
        <taxon>Embryophyta</taxon>
        <taxon>Tracheophyta</taxon>
        <taxon>Spermatophyta</taxon>
        <taxon>Magnoliopsida</taxon>
        <taxon>eudicotyledons</taxon>
        <taxon>Gunneridae</taxon>
        <taxon>Pentapetalae</taxon>
        <taxon>rosids</taxon>
        <taxon>fabids</taxon>
        <taxon>Fagales</taxon>
        <taxon>Fagaceae</taxon>
        <taxon>Fagus</taxon>
    </lineage>
</organism>
<dbReference type="Gene3D" id="1.20.5.4130">
    <property type="match status" value="1"/>
</dbReference>
<evidence type="ECO:0000256" key="1">
    <source>
        <dbReference type="ARBA" id="ARBA00022737"/>
    </source>
</evidence>
<dbReference type="SUPFAM" id="SSF52540">
    <property type="entry name" value="P-loop containing nucleoside triphosphate hydrolases"/>
    <property type="match status" value="1"/>
</dbReference>
<dbReference type="GO" id="GO:0006952">
    <property type="term" value="P:defense response"/>
    <property type="evidence" value="ECO:0007669"/>
    <property type="project" value="UniProtKB-KW"/>
</dbReference>
<protein>
    <recommendedName>
        <fullName evidence="8">Disease resistance protein RGA3</fullName>
    </recommendedName>
</protein>
<dbReference type="PRINTS" id="PR00364">
    <property type="entry name" value="DISEASERSIST"/>
</dbReference>
<evidence type="ECO:0000259" key="5">
    <source>
        <dbReference type="Pfam" id="PF00931"/>
    </source>
</evidence>
<dbReference type="InterPro" id="IPR042197">
    <property type="entry name" value="Apaf_helical"/>
</dbReference>
<evidence type="ECO:0000256" key="4">
    <source>
        <dbReference type="ARBA" id="ARBA00022840"/>
    </source>
</evidence>
<evidence type="ECO:0000256" key="2">
    <source>
        <dbReference type="ARBA" id="ARBA00022741"/>
    </source>
</evidence>
<dbReference type="AlphaFoldDB" id="A0A2N9FDW3"/>
<keyword evidence="1" id="KW-0677">Repeat</keyword>
<dbReference type="GO" id="GO:0043531">
    <property type="term" value="F:ADP binding"/>
    <property type="evidence" value="ECO:0007669"/>
    <property type="project" value="InterPro"/>
</dbReference>
<feature type="domain" description="NB-ARC" evidence="5">
    <location>
        <begin position="151"/>
        <end position="322"/>
    </location>
</feature>
<sequence length="397" mass="45619">MAEIANGIAMKDLTKLECTVSAIKAVLFDAEERQASDQRLRTWLRQLKDVLNDAENVLDEFQYQVLQKEVNKRSRSTCQKVRHFFSGSNPLLFRFEMAHKIKGIRERVDDIDADKNKFNLAQRLEDRKIILLGRRDMTESFVHPQYFIGREDDKEVIIHLLMHQDAGRNVSVIPIVGIGGLGKTTLAKFVYNDERVVSNFQLRMWVNVFEDFNVTRLIKEILKSAIGSIDENLSVYMLQIHLRELLKDKKFLLVLDDVWNEDHNKWIELKDLLIGGCNGSQIIVTTRNSLVATVMGTTPTYNLDGLSQEDCLSLFVKFAFKEGEEKQYLSLLEIGKDIVKKCKGVPLAVKTLASLLYSKVDEQEWRVVRDNNIWNLEQNGCYLTCIEAQLQSIAISS</sequence>
<dbReference type="Pfam" id="PF18052">
    <property type="entry name" value="Rx_N"/>
    <property type="match status" value="1"/>
</dbReference>
<dbReference type="Pfam" id="PF00931">
    <property type="entry name" value="NB-ARC"/>
    <property type="match status" value="1"/>
</dbReference>
<accession>A0A2N9FDW3</accession>
<proteinExistence type="predicted"/>
<dbReference type="Gene3D" id="3.40.50.300">
    <property type="entry name" value="P-loop containing nucleotide triphosphate hydrolases"/>
    <property type="match status" value="1"/>
</dbReference>
<gene>
    <name evidence="7" type="ORF">FSB_LOCUS13167</name>
</gene>
<keyword evidence="4" id="KW-0067">ATP-binding</keyword>
<evidence type="ECO:0000259" key="6">
    <source>
        <dbReference type="Pfam" id="PF18052"/>
    </source>
</evidence>
<dbReference type="GO" id="GO:0005524">
    <property type="term" value="F:ATP binding"/>
    <property type="evidence" value="ECO:0007669"/>
    <property type="project" value="UniProtKB-KW"/>
</dbReference>
<evidence type="ECO:0000256" key="3">
    <source>
        <dbReference type="ARBA" id="ARBA00022821"/>
    </source>
</evidence>
<name>A0A2N9FDW3_FAGSY</name>
<reference evidence="7" key="1">
    <citation type="submission" date="2018-02" db="EMBL/GenBank/DDBJ databases">
        <authorList>
            <person name="Cohen D.B."/>
            <person name="Kent A.D."/>
        </authorList>
    </citation>
    <scope>NUCLEOTIDE SEQUENCE</scope>
</reference>
<dbReference type="Gene3D" id="1.10.8.430">
    <property type="entry name" value="Helical domain of apoptotic protease-activating factors"/>
    <property type="match status" value="1"/>
</dbReference>
<evidence type="ECO:0008006" key="8">
    <source>
        <dbReference type="Google" id="ProtNLM"/>
    </source>
</evidence>
<evidence type="ECO:0000313" key="7">
    <source>
        <dbReference type="EMBL" id="SPC85285.1"/>
    </source>
</evidence>
<keyword evidence="2" id="KW-0547">Nucleotide-binding</keyword>
<dbReference type="InterPro" id="IPR027417">
    <property type="entry name" value="P-loop_NTPase"/>
</dbReference>
<dbReference type="EMBL" id="OIVN01000771">
    <property type="protein sequence ID" value="SPC85285.1"/>
    <property type="molecule type" value="Genomic_DNA"/>
</dbReference>
<dbReference type="InterPro" id="IPR041118">
    <property type="entry name" value="Rx_N"/>
</dbReference>
<dbReference type="PANTHER" id="PTHR36766:SF61">
    <property type="entry name" value="NB-ARC DOMAIN DISEASE RESISTANCE PROTEIN"/>
    <property type="match status" value="1"/>
</dbReference>
<feature type="domain" description="Disease resistance N-terminal" evidence="6">
    <location>
        <begin position="11"/>
        <end position="75"/>
    </location>
</feature>
<keyword evidence="3" id="KW-0611">Plant defense</keyword>